<evidence type="ECO:0000256" key="1">
    <source>
        <dbReference type="ARBA" id="ARBA00005725"/>
    </source>
</evidence>
<feature type="domain" description="NAD(P)-binding" evidence="5">
    <location>
        <begin position="108"/>
        <end position="249"/>
    </location>
</feature>
<proteinExistence type="inferred from homology"/>
<dbReference type="InterPro" id="IPR036291">
    <property type="entry name" value="NAD(P)-bd_dom_sf"/>
</dbReference>
<comment type="similarity">
    <text evidence="1">Belongs to the NmrA-type oxidoreductase family. Isoflavone reductase subfamily.</text>
</comment>
<keyword evidence="2" id="KW-0521">NADP</keyword>
<keyword evidence="4" id="KW-0472">Membrane</keyword>
<dbReference type="Gene3D" id="1.20.1250.20">
    <property type="entry name" value="MFS general substrate transporter like domains"/>
    <property type="match status" value="1"/>
</dbReference>
<keyword evidence="4" id="KW-0812">Transmembrane</keyword>
<dbReference type="AlphaFoldDB" id="A0AAD8XFA8"/>
<feature type="transmembrane region" description="Helical" evidence="4">
    <location>
        <begin position="12"/>
        <end position="34"/>
    </location>
</feature>
<evidence type="ECO:0000259" key="5">
    <source>
        <dbReference type="Pfam" id="PF13460"/>
    </source>
</evidence>
<dbReference type="SUPFAM" id="SSF51735">
    <property type="entry name" value="NAD(P)-binding Rossmann-fold domains"/>
    <property type="match status" value="1"/>
</dbReference>
<evidence type="ECO:0000256" key="2">
    <source>
        <dbReference type="ARBA" id="ARBA00022857"/>
    </source>
</evidence>
<name>A0AAD8XFA8_GLOAC</name>
<keyword evidence="3" id="KW-0560">Oxidoreductase</keyword>
<evidence type="ECO:0000313" key="7">
    <source>
        <dbReference type="Proteomes" id="UP001244207"/>
    </source>
</evidence>
<dbReference type="Pfam" id="PF13460">
    <property type="entry name" value="NAD_binding_10"/>
    <property type="match status" value="1"/>
</dbReference>
<evidence type="ECO:0000256" key="4">
    <source>
        <dbReference type="SAM" id="Phobius"/>
    </source>
</evidence>
<dbReference type="Proteomes" id="UP001244207">
    <property type="component" value="Unassembled WGS sequence"/>
</dbReference>
<comment type="caution">
    <text evidence="6">The sequence shown here is derived from an EMBL/GenBank/DDBJ whole genome shotgun (WGS) entry which is preliminary data.</text>
</comment>
<sequence>MITPVIINRLQWKAYLIFVVTKLLFVPIICFFFPETSNFRLENIDEFFASGGNPAKIAKEISKAVEAENDSEKLSSVSEKEKVEVEHSDLDIYLTNMMKPIKNIAVFGANGALGEVLIPALLQADFDVGCITRFGSQKSLPAGVHARLSDYSNVEALTKVLEGKDAIVEAFNPAAASYQTNILQAALAAGVRHIVTPDFSGNTFHPNAKETLIFDPKLTAQRELERIVAESNGLLSWTAIITGPWYDWTIERGIFWINKEGRTITRYGSGDQRCSISRRALNGEALVAVLTNPEKYRNRAAYFASHTVSTNQLIALIDDLGLEGWKTVDVPFDGFTEKARALWREDTERDVEDRLNSRAYAALSTVALLDEDNYYGSNFENQVEPGWDEGETALKENLKRLVIHD</sequence>
<reference evidence="6" key="1">
    <citation type="submission" date="2021-12" db="EMBL/GenBank/DDBJ databases">
        <title>Comparative genomics, transcriptomics and evolutionary studies reveal genomic signatures of adaptation to plant cell wall in hemibiotrophic fungi.</title>
        <authorList>
            <consortium name="DOE Joint Genome Institute"/>
            <person name="Baroncelli R."/>
            <person name="Diaz J.F."/>
            <person name="Benocci T."/>
            <person name="Peng M."/>
            <person name="Battaglia E."/>
            <person name="Haridas S."/>
            <person name="Andreopoulos W."/>
            <person name="Labutti K."/>
            <person name="Pangilinan J."/>
            <person name="Floch G.L."/>
            <person name="Makela M.R."/>
            <person name="Henrissat B."/>
            <person name="Grigoriev I.V."/>
            <person name="Crouch J.A."/>
            <person name="De Vries R.P."/>
            <person name="Sukno S.A."/>
            <person name="Thon M.R."/>
        </authorList>
    </citation>
    <scope>NUCLEOTIDE SEQUENCE</scope>
    <source>
        <strain evidence="6">CBS 112980</strain>
    </source>
</reference>
<dbReference type="GO" id="GO:0016491">
    <property type="term" value="F:oxidoreductase activity"/>
    <property type="evidence" value="ECO:0007669"/>
    <property type="project" value="UniProtKB-KW"/>
</dbReference>
<dbReference type="InterPro" id="IPR051609">
    <property type="entry name" value="NmrA/Isoflavone_reductase-like"/>
</dbReference>
<dbReference type="PANTHER" id="PTHR47706">
    <property type="entry name" value="NMRA-LIKE FAMILY PROTEIN"/>
    <property type="match status" value="1"/>
</dbReference>
<organism evidence="6 7">
    <name type="scientific">Glomerella acutata</name>
    <name type="common">Colletotrichum acutatum</name>
    <dbReference type="NCBI Taxonomy" id="27357"/>
    <lineage>
        <taxon>Eukaryota</taxon>
        <taxon>Fungi</taxon>
        <taxon>Dikarya</taxon>
        <taxon>Ascomycota</taxon>
        <taxon>Pezizomycotina</taxon>
        <taxon>Sordariomycetes</taxon>
        <taxon>Hypocreomycetidae</taxon>
        <taxon>Glomerellales</taxon>
        <taxon>Glomerellaceae</taxon>
        <taxon>Colletotrichum</taxon>
        <taxon>Colletotrichum acutatum species complex</taxon>
    </lineage>
</organism>
<keyword evidence="4" id="KW-1133">Transmembrane helix</keyword>
<dbReference type="EMBL" id="JAHMHS010000075">
    <property type="protein sequence ID" value="KAK1722698.1"/>
    <property type="molecule type" value="Genomic_DNA"/>
</dbReference>
<evidence type="ECO:0000256" key="3">
    <source>
        <dbReference type="ARBA" id="ARBA00023002"/>
    </source>
</evidence>
<dbReference type="InterPro" id="IPR016040">
    <property type="entry name" value="NAD(P)-bd_dom"/>
</dbReference>
<dbReference type="Gene3D" id="3.40.50.720">
    <property type="entry name" value="NAD(P)-binding Rossmann-like Domain"/>
    <property type="match status" value="1"/>
</dbReference>
<dbReference type="GeneID" id="85398339"/>
<dbReference type="RefSeq" id="XP_060362753.1">
    <property type="nucleotide sequence ID" value="XM_060514441.1"/>
</dbReference>
<protein>
    <recommendedName>
        <fullName evidence="5">NAD(P)-binding domain-containing protein</fullName>
    </recommendedName>
</protein>
<gene>
    <name evidence="6" type="ORF">BDZ83DRAFT_754107</name>
</gene>
<evidence type="ECO:0000313" key="6">
    <source>
        <dbReference type="EMBL" id="KAK1722698.1"/>
    </source>
</evidence>
<dbReference type="InterPro" id="IPR036259">
    <property type="entry name" value="MFS_trans_sf"/>
</dbReference>
<accession>A0AAD8XFA8</accession>
<dbReference type="PANTHER" id="PTHR47706:SF1">
    <property type="entry name" value="CIPA-LIKE, PUTATIVE (AFU_ORTHOLOGUE AFUA_1G12460)-RELATED"/>
    <property type="match status" value="1"/>
</dbReference>
<keyword evidence="7" id="KW-1185">Reference proteome</keyword>